<evidence type="ECO:0000256" key="1">
    <source>
        <dbReference type="SAM" id="MobiDB-lite"/>
    </source>
</evidence>
<feature type="region of interest" description="Disordered" evidence="1">
    <location>
        <begin position="59"/>
        <end position="180"/>
    </location>
</feature>
<organism evidence="2 3">
    <name type="scientific">Venturia nashicola</name>
    <dbReference type="NCBI Taxonomy" id="86259"/>
    <lineage>
        <taxon>Eukaryota</taxon>
        <taxon>Fungi</taxon>
        <taxon>Dikarya</taxon>
        <taxon>Ascomycota</taxon>
        <taxon>Pezizomycotina</taxon>
        <taxon>Dothideomycetes</taxon>
        <taxon>Pleosporomycetidae</taxon>
        <taxon>Venturiales</taxon>
        <taxon>Venturiaceae</taxon>
        <taxon>Venturia</taxon>
    </lineage>
</organism>
<keyword evidence="3" id="KW-1185">Reference proteome</keyword>
<feature type="compositionally biased region" description="Polar residues" evidence="1">
    <location>
        <begin position="145"/>
        <end position="155"/>
    </location>
</feature>
<accession>A0A4Z1PEN8</accession>
<protein>
    <submittedName>
        <fullName evidence="2">Uncharacterized protein</fullName>
    </submittedName>
</protein>
<dbReference type="EMBL" id="SNSC02000001">
    <property type="protein sequence ID" value="TID27413.1"/>
    <property type="molecule type" value="Genomic_DNA"/>
</dbReference>
<comment type="caution">
    <text evidence="2">The sequence shown here is derived from an EMBL/GenBank/DDBJ whole genome shotgun (WGS) entry which is preliminary data.</text>
</comment>
<proteinExistence type="predicted"/>
<feature type="compositionally biased region" description="Basic and acidic residues" evidence="1">
    <location>
        <begin position="160"/>
        <end position="173"/>
    </location>
</feature>
<evidence type="ECO:0000313" key="2">
    <source>
        <dbReference type="EMBL" id="TID27413.1"/>
    </source>
</evidence>
<feature type="compositionally biased region" description="Low complexity" evidence="1">
    <location>
        <begin position="122"/>
        <end position="136"/>
    </location>
</feature>
<evidence type="ECO:0000313" key="3">
    <source>
        <dbReference type="Proteomes" id="UP000298493"/>
    </source>
</evidence>
<dbReference type="AlphaFoldDB" id="A0A4Z1PEN8"/>
<gene>
    <name evidence="2" type="ORF">E6O75_ATG00180</name>
</gene>
<sequence length="180" mass="20362">MEYMHTPTTTDQQMCHSSWRQEEDPEVLQAAAILMQLSRDPRLTPTALDQFRINNSTHVEYSRNTDHDSSRKRKADDLRRSMNSSDVVIQDELDRPMATPRSQISKLPTPNPQKRKSDGFSRRSMTSSDTSSQGTTDRPKAIPRSRSNNLPSPISSAELEGGRGQDKKPEGKSVEVNVYM</sequence>
<feature type="compositionally biased region" description="Basic and acidic residues" evidence="1">
    <location>
        <begin position="60"/>
        <end position="80"/>
    </location>
</feature>
<dbReference type="Proteomes" id="UP000298493">
    <property type="component" value="Unassembled WGS sequence"/>
</dbReference>
<reference evidence="2 3" key="1">
    <citation type="submission" date="2019-04" db="EMBL/GenBank/DDBJ databases">
        <title>High contiguity whole genome sequence and gene annotation resource for two Venturia nashicola isolates.</title>
        <authorList>
            <person name="Prokchorchik M."/>
            <person name="Won K."/>
            <person name="Lee Y."/>
            <person name="Choi E.D."/>
            <person name="Segonzac C."/>
            <person name="Sohn K.H."/>
        </authorList>
    </citation>
    <scope>NUCLEOTIDE SEQUENCE [LARGE SCALE GENOMIC DNA]</scope>
    <source>
        <strain evidence="2 3">PRI2</strain>
    </source>
</reference>
<name>A0A4Z1PEN8_9PEZI</name>